<accession>A0ABP9SBB7</accession>
<evidence type="ECO:0000313" key="2">
    <source>
        <dbReference type="Proteomes" id="UP001500200"/>
    </source>
</evidence>
<comment type="caution">
    <text evidence="1">The sequence shown here is derived from an EMBL/GenBank/DDBJ whole genome shotgun (WGS) entry which is preliminary data.</text>
</comment>
<keyword evidence="2" id="KW-1185">Reference proteome</keyword>
<organism evidence="1 2">
    <name type="scientific">Arthrobacter gyeryongensis</name>
    <dbReference type="NCBI Taxonomy" id="1650592"/>
    <lineage>
        <taxon>Bacteria</taxon>
        <taxon>Bacillati</taxon>
        <taxon>Actinomycetota</taxon>
        <taxon>Actinomycetes</taxon>
        <taxon>Micrococcales</taxon>
        <taxon>Micrococcaceae</taxon>
        <taxon>Arthrobacter</taxon>
    </lineage>
</organism>
<gene>
    <name evidence="1" type="ORF">GCM10023346_19370</name>
</gene>
<reference evidence="2" key="1">
    <citation type="journal article" date="2019" name="Int. J. Syst. Evol. Microbiol.">
        <title>The Global Catalogue of Microorganisms (GCM) 10K type strain sequencing project: providing services to taxonomists for standard genome sequencing and annotation.</title>
        <authorList>
            <consortium name="The Broad Institute Genomics Platform"/>
            <consortium name="The Broad Institute Genome Sequencing Center for Infectious Disease"/>
            <person name="Wu L."/>
            <person name="Ma J."/>
        </authorList>
    </citation>
    <scope>NUCLEOTIDE SEQUENCE [LARGE SCALE GENOMIC DNA]</scope>
    <source>
        <strain evidence="2">JCM 18514</strain>
    </source>
</reference>
<dbReference type="EMBL" id="BAABKK010000011">
    <property type="protein sequence ID" value="GAA5193722.1"/>
    <property type="molecule type" value="Genomic_DNA"/>
</dbReference>
<proteinExistence type="predicted"/>
<name>A0ABP9SBB7_9MICC</name>
<dbReference type="Proteomes" id="UP001500200">
    <property type="component" value="Unassembled WGS sequence"/>
</dbReference>
<evidence type="ECO:0000313" key="1">
    <source>
        <dbReference type="EMBL" id="GAA5193722.1"/>
    </source>
</evidence>
<sequence>MPASSAPLKLFVILPVTQEFVAGPRLDGWIYIIPVLPEILLITGRLFPQSEHCPEDTREDTRKDTELRAAGVRAGRPVASSLEAIPLCLESEPP</sequence>
<protein>
    <submittedName>
        <fullName evidence="1">Uncharacterized protein</fullName>
    </submittedName>
</protein>